<feature type="transmembrane region" description="Helical" evidence="1">
    <location>
        <begin position="7"/>
        <end position="25"/>
    </location>
</feature>
<protein>
    <submittedName>
        <fullName evidence="2">TonB-dependent receptor</fullName>
    </submittedName>
</protein>
<dbReference type="KEGG" id="txa:HQN79_00300"/>
<accession>A0A7D4P2S0</accession>
<evidence type="ECO:0000256" key="1">
    <source>
        <dbReference type="SAM" id="Phobius"/>
    </source>
</evidence>
<keyword evidence="1" id="KW-1133">Transmembrane helix</keyword>
<dbReference type="EMBL" id="CP054020">
    <property type="protein sequence ID" value="QKI88116.1"/>
    <property type="molecule type" value="Genomic_DNA"/>
</dbReference>
<dbReference type="Proteomes" id="UP000504724">
    <property type="component" value="Chromosome"/>
</dbReference>
<reference evidence="2 3" key="1">
    <citation type="submission" date="2020-05" db="EMBL/GenBank/DDBJ databases">
        <title>Thiomicrorhabdus sediminis sp.nov. and Thiomicrorhabdus xiamenensis sp.nov., novel sulfur-oxidizing bacteria isolated from coastal sediment.</title>
        <authorList>
            <person name="Liu X."/>
        </authorList>
    </citation>
    <scope>NUCLEOTIDE SEQUENCE [LARGE SCALE GENOMIC DNA]</scope>
    <source>
        <strain evidence="2 3">G2</strain>
    </source>
</reference>
<feature type="transmembrane region" description="Helical" evidence="1">
    <location>
        <begin position="101"/>
        <end position="121"/>
    </location>
</feature>
<keyword evidence="2" id="KW-0675">Receptor</keyword>
<name>A0A7D4P2S0_9GAMM</name>
<keyword evidence="3" id="KW-1185">Reference proteome</keyword>
<feature type="transmembrane region" description="Helical" evidence="1">
    <location>
        <begin position="37"/>
        <end position="57"/>
    </location>
</feature>
<dbReference type="RefSeq" id="WP_173283707.1">
    <property type="nucleotide sequence ID" value="NZ_CP054020.1"/>
</dbReference>
<evidence type="ECO:0000313" key="2">
    <source>
        <dbReference type="EMBL" id="QKI88116.1"/>
    </source>
</evidence>
<proteinExistence type="predicted"/>
<keyword evidence="1" id="KW-0812">Transmembrane</keyword>
<evidence type="ECO:0000313" key="3">
    <source>
        <dbReference type="Proteomes" id="UP000504724"/>
    </source>
</evidence>
<dbReference type="AlphaFoldDB" id="A0A7D4P2S0"/>
<sequence>MARKFLSISWIYLLAGLLLGIYMAASKDHGQLPTHAHIMLVGFLLNFAYGLTYKLCLADGIQAGKLAQGQFILHQIGALVMVAGLFLLYGGSAPEATLGPILGVSSILVLLSAVIMAYQYFKHGQR</sequence>
<gene>
    <name evidence="2" type="ORF">HQN79_00300</name>
</gene>
<organism evidence="2 3">
    <name type="scientific">Thiomicrorhabdus xiamenensis</name>
    <dbReference type="NCBI Taxonomy" id="2739063"/>
    <lineage>
        <taxon>Bacteria</taxon>
        <taxon>Pseudomonadati</taxon>
        <taxon>Pseudomonadota</taxon>
        <taxon>Gammaproteobacteria</taxon>
        <taxon>Thiotrichales</taxon>
        <taxon>Piscirickettsiaceae</taxon>
        <taxon>Thiomicrorhabdus</taxon>
    </lineage>
</organism>
<keyword evidence="1" id="KW-0472">Membrane</keyword>
<feature type="transmembrane region" description="Helical" evidence="1">
    <location>
        <begin position="69"/>
        <end position="89"/>
    </location>
</feature>